<accession>G8U185</accession>
<reference evidence="3" key="1">
    <citation type="submission" date="2011-12" db="EMBL/GenBank/DDBJ databases">
        <title>The complete genome of chromosome of Sulfobacillus acidophilus DSM 10332.</title>
        <authorList>
            <person name="Lucas S."/>
            <person name="Han J."/>
            <person name="Lapidus A."/>
            <person name="Bruce D."/>
            <person name="Goodwin L."/>
            <person name="Pitluck S."/>
            <person name="Peters L."/>
            <person name="Kyrpides N."/>
            <person name="Mavromatis K."/>
            <person name="Ivanova N."/>
            <person name="Mikhailova N."/>
            <person name="Chertkov O."/>
            <person name="Saunders E."/>
            <person name="Detter J.C."/>
            <person name="Tapia R."/>
            <person name="Han C."/>
            <person name="Land M."/>
            <person name="Hauser L."/>
            <person name="Markowitz V."/>
            <person name="Cheng J.-F."/>
            <person name="Hugenholtz P."/>
            <person name="Woyke T."/>
            <person name="Wu D."/>
            <person name="Pukall R."/>
            <person name="Gehrich-Schroeter G."/>
            <person name="Schneider S."/>
            <person name="Klenk H.-P."/>
            <person name="Eisen J.A."/>
        </authorList>
    </citation>
    <scope>NUCLEOTIDE SEQUENCE [LARGE SCALE GENOMIC DNA]</scope>
    <source>
        <strain evidence="3">ATCC 700253 / DSM 10332 / NAL</strain>
    </source>
</reference>
<dbReference type="KEGG" id="sap:Sulac_0815"/>
<dbReference type="PATRIC" id="fig|679936.5.peg.867"/>
<dbReference type="EMBL" id="CP003179">
    <property type="protein sequence ID" value="AEW04318.1"/>
    <property type="molecule type" value="Genomic_DNA"/>
</dbReference>
<organism evidence="2 3">
    <name type="scientific">Sulfobacillus acidophilus (strain ATCC 700253 / DSM 10332 / NAL)</name>
    <dbReference type="NCBI Taxonomy" id="679936"/>
    <lineage>
        <taxon>Bacteria</taxon>
        <taxon>Bacillati</taxon>
        <taxon>Bacillota</taxon>
        <taxon>Clostridia</taxon>
        <taxon>Eubacteriales</taxon>
        <taxon>Clostridiales Family XVII. Incertae Sedis</taxon>
        <taxon>Sulfobacillus</taxon>
    </lineage>
</organism>
<evidence type="ECO:0000256" key="1">
    <source>
        <dbReference type="SAM" id="Phobius"/>
    </source>
</evidence>
<dbReference type="STRING" id="679936.Sulac_0815"/>
<evidence type="ECO:0000313" key="2">
    <source>
        <dbReference type="EMBL" id="AEW04318.1"/>
    </source>
</evidence>
<name>G8U185_SULAD</name>
<keyword evidence="1" id="KW-0472">Membrane</keyword>
<gene>
    <name evidence="2" type="ordered locus">Sulac_0815</name>
</gene>
<keyword evidence="1" id="KW-1133">Transmembrane helix</keyword>
<keyword evidence="1" id="KW-0812">Transmembrane</keyword>
<protein>
    <submittedName>
        <fullName evidence="2">Uncharacterized protein</fullName>
    </submittedName>
</protein>
<feature type="transmembrane region" description="Helical" evidence="1">
    <location>
        <begin position="40"/>
        <end position="62"/>
    </location>
</feature>
<dbReference type="Proteomes" id="UP000005439">
    <property type="component" value="Chromosome"/>
</dbReference>
<sequence length="69" mass="7383">MRYLEIRRIVALLRMIVGSVIGIVGFGTLSLGFVQLSGGTMGLGVLEILAGTFLALGVMAPLRVKRSHR</sequence>
<proteinExistence type="predicted"/>
<keyword evidence="3" id="KW-1185">Reference proteome</keyword>
<evidence type="ECO:0000313" key="3">
    <source>
        <dbReference type="Proteomes" id="UP000005439"/>
    </source>
</evidence>
<feature type="transmembrane region" description="Helical" evidence="1">
    <location>
        <begin position="12"/>
        <end position="34"/>
    </location>
</feature>
<reference evidence="2 3" key="2">
    <citation type="journal article" date="2012" name="Stand. Genomic Sci.">
        <title>Complete genome sequence of the moderately thermophilic mineral-sulfide-oxidizing firmicute Sulfobacillus acidophilus type strain (NAL(T)).</title>
        <authorList>
            <person name="Anderson I."/>
            <person name="Chertkov O."/>
            <person name="Chen A."/>
            <person name="Saunders E."/>
            <person name="Lapidus A."/>
            <person name="Nolan M."/>
            <person name="Lucas S."/>
            <person name="Hammon N."/>
            <person name="Deshpande S."/>
            <person name="Cheng J.F."/>
            <person name="Han C."/>
            <person name="Tapia R."/>
            <person name="Goodwin L.A."/>
            <person name="Pitluck S."/>
            <person name="Liolios K."/>
            <person name="Pagani I."/>
            <person name="Ivanova N."/>
            <person name="Mikhailova N."/>
            <person name="Pati A."/>
            <person name="Palaniappan K."/>
            <person name="Land M."/>
            <person name="Pan C."/>
            <person name="Rohde M."/>
            <person name="Pukall R."/>
            <person name="Goker M."/>
            <person name="Detter J.C."/>
            <person name="Woyke T."/>
            <person name="Bristow J."/>
            <person name="Eisen J.A."/>
            <person name="Markowitz V."/>
            <person name="Hugenholtz P."/>
            <person name="Kyrpides N.C."/>
            <person name="Klenk H.P."/>
            <person name="Mavromatis K."/>
        </authorList>
    </citation>
    <scope>NUCLEOTIDE SEQUENCE [LARGE SCALE GENOMIC DNA]</scope>
    <source>
        <strain evidence="3">ATCC 700253 / DSM 10332 / NAL</strain>
    </source>
</reference>
<dbReference type="HOGENOM" id="CLU_2774378_0_0_9"/>
<dbReference type="AlphaFoldDB" id="G8U185"/>